<feature type="chain" id="PRO_5019100359" description="Pseudoazurin" evidence="9">
    <location>
        <begin position="18"/>
        <end position="144"/>
    </location>
</feature>
<dbReference type="Gene3D" id="2.60.40.420">
    <property type="entry name" value="Cupredoxins - blue copper proteins"/>
    <property type="match status" value="1"/>
</dbReference>
<dbReference type="Pfam" id="PF00127">
    <property type="entry name" value="Copper-bind"/>
    <property type="match status" value="1"/>
</dbReference>
<evidence type="ECO:0000256" key="4">
    <source>
        <dbReference type="ARBA" id="ARBA00022764"/>
    </source>
</evidence>
<dbReference type="InterPro" id="IPR001235">
    <property type="entry name" value="Copper_blue_Plastocyanin"/>
</dbReference>
<comment type="caution">
    <text evidence="11">The sequence shown here is derived from an EMBL/GenBank/DDBJ whole genome shotgun (WGS) entry which is preliminary data.</text>
</comment>
<feature type="binding site" evidence="8">
    <location>
        <position position="58"/>
    </location>
    <ligand>
        <name>Cu cation</name>
        <dbReference type="ChEBI" id="CHEBI:23378"/>
    </ligand>
</feature>
<dbReference type="PRINTS" id="PR00155">
    <property type="entry name" value="AMICYANIN"/>
</dbReference>
<reference evidence="12" key="1">
    <citation type="submission" date="2018-09" db="EMBL/GenBank/DDBJ databases">
        <title>Paracoccus onubensis nov. sp. a moderate halophilic bacterium isolated from Gruta de las Maravillas (Aracena, Spain).</title>
        <authorList>
            <person name="Jurado V."/>
            <person name="Gutierrez-Patricio S."/>
            <person name="Gonzalez-Pimentel J.L."/>
            <person name="Miller A.Z."/>
            <person name="Laiz L."/>
            <person name="Saiz-Jimenez C."/>
        </authorList>
    </citation>
    <scope>NUCLEOTIDE SEQUENCE [LARGE SCALE GENOMIC DNA]</scope>
    <source>
        <strain evidence="12">DSM 26381</strain>
    </source>
</reference>
<evidence type="ECO:0000256" key="6">
    <source>
        <dbReference type="ARBA" id="ARBA00023008"/>
    </source>
</evidence>
<evidence type="ECO:0000256" key="1">
    <source>
        <dbReference type="ARBA" id="ARBA00004418"/>
    </source>
</evidence>
<evidence type="ECO:0000256" key="7">
    <source>
        <dbReference type="NCBIfam" id="TIGR02375"/>
    </source>
</evidence>
<comment type="cofactor">
    <cofactor evidence="8">
        <name>Cu cation</name>
        <dbReference type="ChEBI" id="CHEBI:23378"/>
    </cofactor>
    <text evidence="8">Binds 1 copper ion per subunit.</text>
</comment>
<evidence type="ECO:0000256" key="2">
    <source>
        <dbReference type="ARBA" id="ARBA00022448"/>
    </source>
</evidence>
<organism evidence="11 12">
    <name type="scientific">Paracoccus siganidrum</name>
    <dbReference type="NCBI Taxonomy" id="1276757"/>
    <lineage>
        <taxon>Bacteria</taxon>
        <taxon>Pseudomonadati</taxon>
        <taxon>Pseudomonadota</taxon>
        <taxon>Alphaproteobacteria</taxon>
        <taxon>Rhodobacterales</taxon>
        <taxon>Paracoccaceae</taxon>
        <taxon>Paracoccus</taxon>
    </lineage>
</organism>
<protein>
    <recommendedName>
        <fullName evidence="7">Pseudoazurin</fullName>
    </recommendedName>
</protein>
<dbReference type="SUPFAM" id="SSF49503">
    <property type="entry name" value="Cupredoxins"/>
    <property type="match status" value="1"/>
</dbReference>
<keyword evidence="2" id="KW-0813">Transport</keyword>
<dbReference type="GO" id="GO:0005507">
    <property type="term" value="F:copper ion binding"/>
    <property type="evidence" value="ECO:0007669"/>
    <property type="project" value="UniProtKB-UniRule"/>
</dbReference>
<evidence type="ECO:0000256" key="5">
    <source>
        <dbReference type="ARBA" id="ARBA00022982"/>
    </source>
</evidence>
<evidence type="ECO:0000259" key="10">
    <source>
        <dbReference type="Pfam" id="PF00127"/>
    </source>
</evidence>
<dbReference type="EMBL" id="QZEW01000020">
    <property type="protein sequence ID" value="RJL18894.1"/>
    <property type="molecule type" value="Genomic_DNA"/>
</dbReference>
<feature type="signal peptide" evidence="9">
    <location>
        <begin position="1"/>
        <end position="17"/>
    </location>
</feature>
<feature type="binding site" evidence="8">
    <location>
        <position position="99"/>
    </location>
    <ligand>
        <name>Cu cation</name>
        <dbReference type="ChEBI" id="CHEBI:23378"/>
    </ligand>
</feature>
<feature type="binding site" evidence="8">
    <location>
        <position position="96"/>
    </location>
    <ligand>
        <name>Cu cation</name>
        <dbReference type="ChEBI" id="CHEBI:23378"/>
    </ligand>
</feature>
<dbReference type="OrthoDB" id="7510199at2"/>
<proteinExistence type="predicted"/>
<keyword evidence="4" id="KW-0574">Periplasm</keyword>
<dbReference type="GO" id="GO:0042597">
    <property type="term" value="C:periplasmic space"/>
    <property type="evidence" value="ECO:0007669"/>
    <property type="project" value="UniProtKB-SubCell"/>
</dbReference>
<dbReference type="GO" id="GO:0009055">
    <property type="term" value="F:electron transfer activity"/>
    <property type="evidence" value="ECO:0007669"/>
    <property type="project" value="InterPro"/>
</dbReference>
<gene>
    <name evidence="11" type="ORF">D3P05_06180</name>
</gene>
<keyword evidence="5" id="KW-0249">Electron transport</keyword>
<feature type="domain" description="Blue (type 1) copper" evidence="10">
    <location>
        <begin position="24"/>
        <end position="110"/>
    </location>
</feature>
<dbReference type="Proteomes" id="UP000283587">
    <property type="component" value="Unassembled WGS sequence"/>
</dbReference>
<evidence type="ECO:0000313" key="12">
    <source>
        <dbReference type="Proteomes" id="UP000283587"/>
    </source>
</evidence>
<dbReference type="PRINTS" id="PR00156">
    <property type="entry name" value="COPPERBLUE"/>
</dbReference>
<dbReference type="InterPro" id="IPR012745">
    <property type="entry name" value="Pseudoazurin"/>
</dbReference>
<feature type="binding site" evidence="8">
    <location>
        <position position="104"/>
    </location>
    <ligand>
        <name>Cu cation</name>
        <dbReference type="ChEBI" id="CHEBI:23378"/>
    </ligand>
</feature>
<accession>A0A419A9H8</accession>
<keyword evidence="9" id="KW-0732">Signal</keyword>
<evidence type="ECO:0000256" key="3">
    <source>
        <dbReference type="ARBA" id="ARBA00022723"/>
    </source>
</evidence>
<evidence type="ECO:0000313" key="11">
    <source>
        <dbReference type="EMBL" id="RJL18894.1"/>
    </source>
</evidence>
<sequence length="144" mass="15463">MRALILALGLLASPAAAAELYEVKMLNRNETGGMVFEPDYLRLQPGDRVKFLATHATHNAASMAEMLPAGADSFKGQINEEIEITFTEAGFYGIKCIPHYAMGMVMLVQVGDAPAADATIPEDLPEQAAARFRAIIQRAAPDNG</sequence>
<dbReference type="NCBIfam" id="TIGR02375">
    <property type="entry name" value="pseudoazurin"/>
    <property type="match status" value="1"/>
</dbReference>
<dbReference type="InterPro" id="IPR008972">
    <property type="entry name" value="Cupredoxin"/>
</dbReference>
<keyword evidence="12" id="KW-1185">Reference proteome</keyword>
<dbReference type="CDD" id="cd04218">
    <property type="entry name" value="Pseudoazurin"/>
    <property type="match status" value="1"/>
</dbReference>
<evidence type="ECO:0000256" key="9">
    <source>
        <dbReference type="SAM" id="SignalP"/>
    </source>
</evidence>
<keyword evidence="6 8" id="KW-0186">Copper</keyword>
<keyword evidence="3 8" id="KW-0479">Metal-binding</keyword>
<dbReference type="RefSeq" id="WP_119897299.1">
    <property type="nucleotide sequence ID" value="NZ_QNRC01000023.1"/>
</dbReference>
<name>A0A419A9H8_9RHOB</name>
<evidence type="ECO:0000256" key="8">
    <source>
        <dbReference type="PIRSR" id="PIRSR602386-1"/>
    </source>
</evidence>
<comment type="subcellular location">
    <subcellularLocation>
        <location evidence="1">Periplasm</location>
    </subcellularLocation>
</comment>
<dbReference type="AlphaFoldDB" id="A0A419A9H8"/>
<dbReference type="InterPro" id="IPR002386">
    <property type="entry name" value="Amicyanin/Pseudoazurin"/>
</dbReference>
<dbReference type="InterPro" id="IPR000923">
    <property type="entry name" value="BlueCu_1"/>
</dbReference>